<feature type="region of interest" description="Disordered" evidence="1">
    <location>
        <begin position="1"/>
        <end position="22"/>
    </location>
</feature>
<reference evidence="2 3" key="1">
    <citation type="submission" date="2021-06" db="EMBL/GenBank/DDBJ databases">
        <title>A haploid diamondback moth (Plutella xylostella L.) genome assembly resolves 31 chromosomes and identifies a diamide resistance mutation.</title>
        <authorList>
            <person name="Ward C.M."/>
            <person name="Perry K.D."/>
            <person name="Baker G."/>
            <person name="Powis K."/>
            <person name="Heckel D.G."/>
            <person name="Baxter S.W."/>
        </authorList>
    </citation>
    <scope>NUCLEOTIDE SEQUENCE [LARGE SCALE GENOMIC DNA]</scope>
    <source>
        <strain evidence="2 3">LV</strain>
        <tissue evidence="2">Single pupa</tissue>
    </source>
</reference>
<evidence type="ECO:0000313" key="2">
    <source>
        <dbReference type="EMBL" id="KAG7313297.1"/>
    </source>
</evidence>
<dbReference type="EMBL" id="JAHIBW010000001">
    <property type="protein sequence ID" value="KAG7313297.1"/>
    <property type="molecule type" value="Genomic_DNA"/>
</dbReference>
<comment type="caution">
    <text evidence="2">The sequence shown here is derived from an EMBL/GenBank/DDBJ whole genome shotgun (WGS) entry which is preliminary data.</text>
</comment>
<organism evidence="2 3">
    <name type="scientific">Plutella xylostella</name>
    <name type="common">Diamondback moth</name>
    <name type="synonym">Plutella maculipennis</name>
    <dbReference type="NCBI Taxonomy" id="51655"/>
    <lineage>
        <taxon>Eukaryota</taxon>
        <taxon>Metazoa</taxon>
        <taxon>Ecdysozoa</taxon>
        <taxon>Arthropoda</taxon>
        <taxon>Hexapoda</taxon>
        <taxon>Insecta</taxon>
        <taxon>Pterygota</taxon>
        <taxon>Neoptera</taxon>
        <taxon>Endopterygota</taxon>
        <taxon>Lepidoptera</taxon>
        <taxon>Glossata</taxon>
        <taxon>Ditrysia</taxon>
        <taxon>Yponomeutoidea</taxon>
        <taxon>Plutellidae</taxon>
        <taxon>Plutella</taxon>
    </lineage>
</organism>
<proteinExistence type="predicted"/>
<protein>
    <submittedName>
        <fullName evidence="2">Uncharacterized protein</fullName>
    </submittedName>
</protein>
<evidence type="ECO:0000256" key="1">
    <source>
        <dbReference type="SAM" id="MobiDB-lite"/>
    </source>
</evidence>
<keyword evidence="3" id="KW-1185">Reference proteome</keyword>
<gene>
    <name evidence="2" type="ORF">JYU34_000407</name>
</gene>
<dbReference type="Proteomes" id="UP000823941">
    <property type="component" value="Chromosome 1"/>
</dbReference>
<sequence length="70" mass="8527">MYRYHRGSYKQQAQAGLDARPGRQRRWPGQVIRGQEWLLRLRQIFIRGIRRKVLVIQQETRDPRITVIQQ</sequence>
<accession>A0ABQ7R7M2</accession>
<name>A0ABQ7R7M2_PLUXY</name>
<evidence type="ECO:0000313" key="3">
    <source>
        <dbReference type="Proteomes" id="UP000823941"/>
    </source>
</evidence>